<dbReference type="AlphaFoldDB" id="A0A8X6NDJ8"/>
<protein>
    <submittedName>
        <fullName evidence="1">Uncharacterized protein</fullName>
    </submittedName>
</protein>
<evidence type="ECO:0000313" key="1">
    <source>
        <dbReference type="EMBL" id="GFT08325.1"/>
    </source>
</evidence>
<comment type="caution">
    <text evidence="1">The sequence shown here is derived from an EMBL/GenBank/DDBJ whole genome shotgun (WGS) entry which is preliminary data.</text>
</comment>
<evidence type="ECO:0000313" key="2">
    <source>
        <dbReference type="Proteomes" id="UP000887013"/>
    </source>
</evidence>
<accession>A0A8X6NDJ8</accession>
<name>A0A8X6NDJ8_NEPPI</name>
<proteinExistence type="predicted"/>
<gene>
    <name evidence="1" type="ORF">NPIL_287251</name>
</gene>
<dbReference type="EMBL" id="BMAW01103268">
    <property type="protein sequence ID" value="GFT08325.1"/>
    <property type="molecule type" value="Genomic_DNA"/>
</dbReference>
<organism evidence="1 2">
    <name type="scientific">Nephila pilipes</name>
    <name type="common">Giant wood spider</name>
    <name type="synonym">Nephila maculata</name>
    <dbReference type="NCBI Taxonomy" id="299642"/>
    <lineage>
        <taxon>Eukaryota</taxon>
        <taxon>Metazoa</taxon>
        <taxon>Ecdysozoa</taxon>
        <taxon>Arthropoda</taxon>
        <taxon>Chelicerata</taxon>
        <taxon>Arachnida</taxon>
        <taxon>Araneae</taxon>
        <taxon>Araneomorphae</taxon>
        <taxon>Entelegynae</taxon>
        <taxon>Araneoidea</taxon>
        <taxon>Nephilidae</taxon>
        <taxon>Nephila</taxon>
    </lineage>
</organism>
<dbReference type="OrthoDB" id="6779180at2759"/>
<reference evidence="1" key="1">
    <citation type="submission" date="2020-08" db="EMBL/GenBank/DDBJ databases">
        <title>Multicomponent nature underlies the extraordinary mechanical properties of spider dragline silk.</title>
        <authorList>
            <person name="Kono N."/>
            <person name="Nakamura H."/>
            <person name="Mori M."/>
            <person name="Yoshida Y."/>
            <person name="Ohtoshi R."/>
            <person name="Malay A.D."/>
            <person name="Moran D.A.P."/>
            <person name="Tomita M."/>
            <person name="Numata K."/>
            <person name="Arakawa K."/>
        </authorList>
    </citation>
    <scope>NUCLEOTIDE SEQUENCE</scope>
</reference>
<sequence length="118" mass="13511">MSRKKVFKTAEEAIEHLFSEELESEMIVLPPEVDEFTDEEGFDDSETLDPSVRDIICPIICKTSRGSHDFYFDVKNKITAVKWNDNKFVTLATNGDIIEPLTSVSRREKGKAEKKNKI</sequence>
<dbReference type="Proteomes" id="UP000887013">
    <property type="component" value="Unassembled WGS sequence"/>
</dbReference>
<keyword evidence="2" id="KW-1185">Reference proteome</keyword>